<feature type="transmembrane region" description="Helical" evidence="6">
    <location>
        <begin position="25"/>
        <end position="43"/>
    </location>
</feature>
<feature type="transmembrane region" description="Helical" evidence="6">
    <location>
        <begin position="112"/>
        <end position="136"/>
    </location>
</feature>
<feature type="transmembrane region" description="Helical" evidence="6">
    <location>
        <begin position="63"/>
        <end position="91"/>
    </location>
</feature>
<protein>
    <submittedName>
        <fullName evidence="7">VTT domain-containing protein</fullName>
    </submittedName>
</protein>
<feature type="transmembrane region" description="Helical" evidence="6">
    <location>
        <begin position="142"/>
        <end position="164"/>
    </location>
</feature>
<keyword evidence="5 6" id="KW-0472">Membrane</keyword>
<dbReference type="RefSeq" id="WP_323576726.1">
    <property type="nucleotide sequence ID" value="NZ_JAYGJQ010000002.1"/>
</dbReference>
<name>A0ABU5VUV3_9BACT</name>
<keyword evidence="3 6" id="KW-0812">Transmembrane</keyword>
<dbReference type="Proteomes" id="UP001302274">
    <property type="component" value="Unassembled WGS sequence"/>
</dbReference>
<evidence type="ECO:0000256" key="2">
    <source>
        <dbReference type="ARBA" id="ARBA00022475"/>
    </source>
</evidence>
<accession>A0ABU5VUV3</accession>
<organism evidence="7 8">
    <name type="scientific">Bacteriovorax antarcticus</name>
    <dbReference type="NCBI Taxonomy" id="3088717"/>
    <lineage>
        <taxon>Bacteria</taxon>
        <taxon>Pseudomonadati</taxon>
        <taxon>Bdellovibrionota</taxon>
        <taxon>Bacteriovoracia</taxon>
        <taxon>Bacteriovoracales</taxon>
        <taxon>Bacteriovoracaceae</taxon>
        <taxon>Bacteriovorax</taxon>
    </lineage>
</organism>
<reference evidence="7 8" key="1">
    <citation type="submission" date="2023-11" db="EMBL/GenBank/DDBJ databases">
        <title>A Novel Polar Bacteriovorax (B. antarcticus) Isolated from the Biocrust in Antarctica.</title>
        <authorList>
            <person name="Mun W."/>
            <person name="Choi S.Y."/>
            <person name="Mitchell R.J."/>
        </authorList>
    </citation>
    <scope>NUCLEOTIDE SEQUENCE [LARGE SCALE GENOMIC DNA]</scope>
    <source>
        <strain evidence="7 8">PP10</strain>
    </source>
</reference>
<evidence type="ECO:0000256" key="1">
    <source>
        <dbReference type="ARBA" id="ARBA00004651"/>
    </source>
</evidence>
<proteinExistence type="predicted"/>
<dbReference type="InterPro" id="IPR051311">
    <property type="entry name" value="DedA_domain"/>
</dbReference>
<evidence type="ECO:0000256" key="3">
    <source>
        <dbReference type="ARBA" id="ARBA00022692"/>
    </source>
</evidence>
<dbReference type="PANTHER" id="PTHR42709">
    <property type="entry name" value="ALKALINE PHOSPHATASE LIKE PROTEIN"/>
    <property type="match status" value="1"/>
</dbReference>
<keyword evidence="8" id="KW-1185">Reference proteome</keyword>
<sequence length="188" mass="21322">MGSDKQQKYLRIQIKKLQRHTGKKWFVPLLGFLAALDNIVIVIPTDGLLISSSMLIPKKWLTFALTVTIGSMLGALALASIVEFQGLPWIVEHYPNLLQTKSWIWSQEFFENYGLLFVFVVGLSPLMQQPAVILAALVNTPLYKLALVIFFGRLIKYLLVSYIASHSPKYLKKIWGMKGELDEVDIKL</sequence>
<evidence type="ECO:0000313" key="8">
    <source>
        <dbReference type="Proteomes" id="UP001302274"/>
    </source>
</evidence>
<keyword evidence="4 6" id="KW-1133">Transmembrane helix</keyword>
<evidence type="ECO:0000256" key="4">
    <source>
        <dbReference type="ARBA" id="ARBA00022989"/>
    </source>
</evidence>
<dbReference type="EMBL" id="JAYGJQ010000002">
    <property type="protein sequence ID" value="MEA9356831.1"/>
    <property type="molecule type" value="Genomic_DNA"/>
</dbReference>
<evidence type="ECO:0000256" key="6">
    <source>
        <dbReference type="SAM" id="Phobius"/>
    </source>
</evidence>
<evidence type="ECO:0000313" key="7">
    <source>
        <dbReference type="EMBL" id="MEA9356831.1"/>
    </source>
</evidence>
<gene>
    <name evidence="7" type="ORF">SHI21_11470</name>
</gene>
<comment type="caution">
    <text evidence="7">The sequence shown here is derived from an EMBL/GenBank/DDBJ whole genome shotgun (WGS) entry which is preliminary data.</text>
</comment>
<keyword evidence="2" id="KW-1003">Cell membrane</keyword>
<dbReference type="PANTHER" id="PTHR42709:SF6">
    <property type="entry name" value="UNDECAPRENYL PHOSPHATE TRANSPORTER A"/>
    <property type="match status" value="1"/>
</dbReference>
<evidence type="ECO:0000256" key="5">
    <source>
        <dbReference type="ARBA" id="ARBA00023136"/>
    </source>
</evidence>
<comment type="subcellular location">
    <subcellularLocation>
        <location evidence="1">Cell membrane</location>
        <topology evidence="1">Multi-pass membrane protein</topology>
    </subcellularLocation>
</comment>